<dbReference type="AlphaFoldDB" id="A0AAW0YV76"/>
<protein>
    <submittedName>
        <fullName evidence="1">Uncharacterized protein</fullName>
    </submittedName>
</protein>
<keyword evidence="2" id="KW-1185">Reference proteome</keyword>
<dbReference type="RefSeq" id="XP_066800447.1">
    <property type="nucleotide sequence ID" value="XM_066949439.1"/>
</dbReference>
<dbReference type="GeneID" id="92183613"/>
<evidence type="ECO:0000313" key="1">
    <source>
        <dbReference type="EMBL" id="KAK8845639.1"/>
    </source>
</evidence>
<comment type="caution">
    <text evidence="1">The sequence shown here is derived from an EMBL/GenBank/DDBJ whole genome shotgun (WGS) entry which is preliminary data.</text>
</comment>
<proteinExistence type="predicted"/>
<reference evidence="1 2" key="1">
    <citation type="journal article" date="2024" name="bioRxiv">
        <title>Comparative genomics of Cryptococcus and Kwoniella reveals pathogenesis evolution and contrasting karyotype dynamics via intercentromeric recombination or chromosome fusion.</title>
        <authorList>
            <person name="Coelho M.A."/>
            <person name="David-Palma M."/>
            <person name="Shea T."/>
            <person name="Bowers K."/>
            <person name="McGinley-Smith S."/>
            <person name="Mohammad A.W."/>
            <person name="Gnirke A."/>
            <person name="Yurkov A.M."/>
            <person name="Nowrousian M."/>
            <person name="Sun S."/>
            <person name="Cuomo C.A."/>
            <person name="Heitman J."/>
        </authorList>
    </citation>
    <scope>NUCLEOTIDE SEQUENCE [LARGE SCALE GENOMIC DNA]</scope>
    <source>
        <strain evidence="1 2">CBS 13917</strain>
    </source>
</reference>
<gene>
    <name evidence="1" type="ORF">IAR55_006355</name>
</gene>
<dbReference type="EMBL" id="JBCAWK010000012">
    <property type="protein sequence ID" value="KAK8845639.1"/>
    <property type="molecule type" value="Genomic_DNA"/>
</dbReference>
<evidence type="ECO:0000313" key="2">
    <source>
        <dbReference type="Proteomes" id="UP001388673"/>
    </source>
</evidence>
<dbReference type="KEGG" id="kne:92183613"/>
<organism evidence="1 2">
    <name type="scientific">Kwoniella newhampshirensis</name>
    <dbReference type="NCBI Taxonomy" id="1651941"/>
    <lineage>
        <taxon>Eukaryota</taxon>
        <taxon>Fungi</taxon>
        <taxon>Dikarya</taxon>
        <taxon>Basidiomycota</taxon>
        <taxon>Agaricomycotina</taxon>
        <taxon>Tremellomycetes</taxon>
        <taxon>Tremellales</taxon>
        <taxon>Cryptococcaceae</taxon>
        <taxon>Kwoniella</taxon>
    </lineage>
</organism>
<sequence>MLLTRTTSAFPVRRLDPRTRRTGNTLRGVITSHMSSTDEIVSQLFSRPSLPPLEPGTNVYAPELTPKIAKLREHKFVVAALHLANDDIHHAHLIAQDNEGDPTADLLHATLHRREGDYWNLKYWWSHVESHPTIRKISDAKSFVDACEDINKRGGDDTPLRQRQWEELRALVEWTRKNCH</sequence>
<dbReference type="Proteomes" id="UP001388673">
    <property type="component" value="Unassembled WGS sequence"/>
</dbReference>
<name>A0AAW0YV76_9TREE</name>
<accession>A0AAW0YV76</accession>